<name>A0ABY3MUG2_9GAMM</name>
<proteinExistence type="predicted"/>
<organism evidence="1 2">
    <name type="scientific">Colwellia echini</name>
    <dbReference type="NCBI Taxonomy" id="1982103"/>
    <lineage>
        <taxon>Bacteria</taxon>
        <taxon>Pseudomonadati</taxon>
        <taxon>Pseudomonadota</taxon>
        <taxon>Gammaproteobacteria</taxon>
        <taxon>Alteromonadales</taxon>
        <taxon>Colwelliaceae</taxon>
        <taxon>Colwellia</taxon>
    </lineage>
</organism>
<dbReference type="RefSeq" id="WP_101343936.1">
    <property type="nucleotide sequence ID" value="NZ_PJAI02000017.1"/>
</dbReference>
<keyword evidence="2" id="KW-1185">Reference proteome</keyword>
<dbReference type="Proteomes" id="UP000815846">
    <property type="component" value="Unassembled WGS sequence"/>
</dbReference>
<dbReference type="Pfam" id="PF06945">
    <property type="entry name" value="DUF1289"/>
    <property type="match status" value="1"/>
</dbReference>
<gene>
    <name evidence="1" type="ORF">CWS31_013510</name>
</gene>
<dbReference type="InterPro" id="IPR010710">
    <property type="entry name" value="DUF1289"/>
</dbReference>
<dbReference type="PANTHER" id="PTHR35175">
    <property type="entry name" value="DUF1289 DOMAIN-CONTAINING PROTEIN"/>
    <property type="match status" value="1"/>
</dbReference>
<accession>A0ABY3MUG2</accession>
<protein>
    <submittedName>
        <fullName evidence="1">DUF1289 domain-containing protein</fullName>
    </submittedName>
</protein>
<sequence>MFIGTTTTVISPCISQCKLDADDNCLGCYRTAAEISDWMRMSEDEQIAISIRCKKEIARCAQDS</sequence>
<comment type="caution">
    <text evidence="1">The sequence shown here is derived from an EMBL/GenBank/DDBJ whole genome shotgun (WGS) entry which is preliminary data.</text>
</comment>
<evidence type="ECO:0000313" key="1">
    <source>
        <dbReference type="EMBL" id="TYK64833.1"/>
    </source>
</evidence>
<dbReference type="EMBL" id="PJAI02000017">
    <property type="protein sequence ID" value="TYK64833.1"/>
    <property type="molecule type" value="Genomic_DNA"/>
</dbReference>
<dbReference type="PANTHER" id="PTHR35175:SF2">
    <property type="entry name" value="DUF1289 DOMAIN-CONTAINING PROTEIN"/>
    <property type="match status" value="1"/>
</dbReference>
<reference evidence="1 2" key="1">
    <citation type="submission" date="2019-08" db="EMBL/GenBank/DDBJ databases">
        <title>Microbe sample from Colwellia echini.</title>
        <authorList>
            <person name="Christiansen L."/>
            <person name="Pathiraja D."/>
            <person name="Schultz-Johansen M."/>
            <person name="Choi I.-G."/>
            <person name="Stougaard P."/>
        </authorList>
    </citation>
    <scope>NUCLEOTIDE SEQUENCE [LARGE SCALE GENOMIC DNA]</scope>
    <source>
        <strain evidence="1 2">A3</strain>
    </source>
</reference>
<evidence type="ECO:0000313" key="2">
    <source>
        <dbReference type="Proteomes" id="UP000815846"/>
    </source>
</evidence>